<evidence type="ECO:0000313" key="2">
    <source>
        <dbReference type="Proteomes" id="UP000219546"/>
    </source>
</evidence>
<organism evidence="1 2">
    <name type="scientific">Bacillus oleivorans</name>
    <dbReference type="NCBI Taxonomy" id="1448271"/>
    <lineage>
        <taxon>Bacteria</taxon>
        <taxon>Bacillati</taxon>
        <taxon>Bacillota</taxon>
        <taxon>Bacilli</taxon>
        <taxon>Bacillales</taxon>
        <taxon>Bacillaceae</taxon>
        <taxon>Bacillus</taxon>
    </lineage>
</organism>
<sequence>MANYKQINYIKTMVSRASRKTKEDFEDVLLDKETPNSVISYWIKRLEKELGVEK</sequence>
<evidence type="ECO:0000313" key="1">
    <source>
        <dbReference type="EMBL" id="SNX75918.1"/>
    </source>
</evidence>
<dbReference type="EMBL" id="OAOP01000022">
    <property type="protein sequence ID" value="SNX75918.1"/>
    <property type="molecule type" value="Genomic_DNA"/>
</dbReference>
<gene>
    <name evidence="1" type="ORF">SAMN05877753_1228</name>
</gene>
<dbReference type="AlphaFoldDB" id="A0A285D9J0"/>
<accession>A0A285D9J0</accession>
<proteinExistence type="predicted"/>
<reference evidence="1 2" key="1">
    <citation type="submission" date="2017-08" db="EMBL/GenBank/DDBJ databases">
        <authorList>
            <person name="de Groot N.N."/>
        </authorList>
    </citation>
    <scope>NUCLEOTIDE SEQUENCE [LARGE SCALE GENOMIC DNA]</scope>
    <source>
        <strain evidence="1 2">JC228</strain>
    </source>
</reference>
<protein>
    <submittedName>
        <fullName evidence="1">Uncharacterized protein</fullName>
    </submittedName>
</protein>
<dbReference type="RefSeq" id="WP_179714405.1">
    <property type="nucleotide sequence ID" value="NZ_JBEPMQ010000026.1"/>
</dbReference>
<dbReference type="Proteomes" id="UP000219546">
    <property type="component" value="Unassembled WGS sequence"/>
</dbReference>
<name>A0A285D9J0_9BACI</name>
<keyword evidence="2" id="KW-1185">Reference proteome</keyword>